<evidence type="ECO:0000256" key="4">
    <source>
        <dbReference type="ARBA" id="ARBA00023136"/>
    </source>
</evidence>
<dbReference type="GO" id="GO:0046873">
    <property type="term" value="F:metal ion transmembrane transporter activity"/>
    <property type="evidence" value="ECO:0007669"/>
    <property type="project" value="InterPro"/>
</dbReference>
<comment type="subcellular location">
    <subcellularLocation>
        <location evidence="1">Membrane</location>
        <topology evidence="1">Multi-pass membrane protein</topology>
    </subcellularLocation>
</comment>
<evidence type="ECO:0000256" key="3">
    <source>
        <dbReference type="ARBA" id="ARBA00022989"/>
    </source>
</evidence>
<sequence>MIQSLVRVLPRRGSETDDEVDSEKGRQSVSVPQQRQQQQQRIPTLQRHEKLEADCNIQPHTDEGGDAYYIGDAYEPARTAEEWALSDGRPRPYLDFIKRVSKSLPHLEYLAHWMEVSCAPPKWKFIKECPTNRERRAEQCSVCVMDFNDGQAVSKAFFDNTTALQASLETPLQGAEKPPIRLVIAEDLSRDLVELLGSTYDIDPLFFLSHIGDYLFHNTRDRWVELPDLDVVARQRSHFNVQYLRARYFQTPELFNKAEQESGSFNVLRRLDSDRSRKRLQNTLLDVNGASVTLSRSKTSLWIKPRDNPQDPIIAVLLVDPTVQEGRALWGGYRPFSNTPSMHAPEPIEAPTHISLFEDVIHWTSRMTAPELDGVRADPRSISMPMFRLVLADWRTVLKYMATMLGKIEWEFENPHWGEAPSDIDNSLRKLSPWRRNVPYYQGMIAESIDRVFQALPSNSPEPEATRPTSGLPSLLHDFHLVRQLMDASQRRIEAIQTTASNSISIEESRRAVQQNQNLARLTFLATIFIPLSFTSSFLSMSPNFAAATQTIWIFFAIGLPLTVIALVTIDFMHPQEGLILRKWRAFWGKKPDTRLPGIVPAQNVPIGRTMPWPTNRSDTGFRLEGRS</sequence>
<feature type="region of interest" description="Disordered" evidence="5">
    <location>
        <begin position="8"/>
        <end position="47"/>
    </location>
</feature>
<dbReference type="InterPro" id="IPR045863">
    <property type="entry name" value="CorA_TM1_TM2"/>
</dbReference>
<comment type="caution">
    <text evidence="7">The sequence shown here is derived from an EMBL/GenBank/DDBJ whole genome shotgun (WGS) entry which is preliminary data.</text>
</comment>
<evidence type="ECO:0000256" key="5">
    <source>
        <dbReference type="SAM" id="MobiDB-lite"/>
    </source>
</evidence>
<feature type="transmembrane region" description="Helical" evidence="6">
    <location>
        <begin position="552"/>
        <end position="573"/>
    </location>
</feature>
<keyword evidence="8" id="KW-1185">Reference proteome</keyword>
<dbReference type="STRING" id="329884.A0A4U0WXR6"/>
<evidence type="ECO:0000313" key="7">
    <source>
        <dbReference type="EMBL" id="TKA68572.1"/>
    </source>
</evidence>
<dbReference type="Gene3D" id="1.20.58.340">
    <property type="entry name" value="Magnesium transport protein CorA, transmembrane region"/>
    <property type="match status" value="1"/>
</dbReference>
<keyword evidence="3 6" id="KW-1133">Transmembrane helix</keyword>
<proteinExistence type="predicted"/>
<keyword evidence="2 6" id="KW-0812">Transmembrane</keyword>
<dbReference type="Proteomes" id="UP000309340">
    <property type="component" value="Unassembled WGS sequence"/>
</dbReference>
<dbReference type="GO" id="GO:0016020">
    <property type="term" value="C:membrane"/>
    <property type="evidence" value="ECO:0007669"/>
    <property type="project" value="UniProtKB-SubCell"/>
</dbReference>
<evidence type="ECO:0000256" key="6">
    <source>
        <dbReference type="SAM" id="Phobius"/>
    </source>
</evidence>
<reference evidence="7 8" key="1">
    <citation type="submission" date="2017-03" db="EMBL/GenBank/DDBJ databases">
        <title>Genomes of endolithic fungi from Antarctica.</title>
        <authorList>
            <person name="Coleine C."/>
            <person name="Masonjones S."/>
            <person name="Stajich J.E."/>
        </authorList>
    </citation>
    <scope>NUCLEOTIDE SEQUENCE [LARGE SCALE GENOMIC DNA]</scope>
    <source>
        <strain evidence="7 8">CCFEE 5184</strain>
    </source>
</reference>
<dbReference type="Pfam" id="PF01544">
    <property type="entry name" value="CorA"/>
    <property type="match status" value="1"/>
</dbReference>
<dbReference type="InterPro" id="IPR002523">
    <property type="entry name" value="MgTranspt_CorA/ZnTranspt_ZntB"/>
</dbReference>
<dbReference type="OrthoDB" id="3231000at2759"/>
<feature type="transmembrane region" description="Helical" evidence="6">
    <location>
        <begin position="519"/>
        <end position="540"/>
    </location>
</feature>
<evidence type="ECO:0000313" key="8">
    <source>
        <dbReference type="Proteomes" id="UP000309340"/>
    </source>
</evidence>
<dbReference type="EMBL" id="NAJQ01000498">
    <property type="protein sequence ID" value="TKA68572.1"/>
    <property type="molecule type" value="Genomic_DNA"/>
</dbReference>
<name>A0A4U0WXR6_9PEZI</name>
<protein>
    <submittedName>
        <fullName evidence="7">Uncharacterized protein</fullName>
    </submittedName>
</protein>
<dbReference type="AlphaFoldDB" id="A0A4U0WXR6"/>
<dbReference type="SUPFAM" id="SSF144083">
    <property type="entry name" value="Magnesium transport protein CorA, transmembrane region"/>
    <property type="match status" value="1"/>
</dbReference>
<keyword evidence="4 6" id="KW-0472">Membrane</keyword>
<accession>A0A4U0WXR6</accession>
<evidence type="ECO:0000256" key="1">
    <source>
        <dbReference type="ARBA" id="ARBA00004141"/>
    </source>
</evidence>
<organism evidence="7 8">
    <name type="scientific">Friedmanniomyces simplex</name>
    <dbReference type="NCBI Taxonomy" id="329884"/>
    <lineage>
        <taxon>Eukaryota</taxon>
        <taxon>Fungi</taxon>
        <taxon>Dikarya</taxon>
        <taxon>Ascomycota</taxon>
        <taxon>Pezizomycotina</taxon>
        <taxon>Dothideomycetes</taxon>
        <taxon>Dothideomycetidae</taxon>
        <taxon>Mycosphaerellales</taxon>
        <taxon>Teratosphaeriaceae</taxon>
        <taxon>Friedmanniomyces</taxon>
    </lineage>
</organism>
<evidence type="ECO:0000256" key="2">
    <source>
        <dbReference type="ARBA" id="ARBA00022692"/>
    </source>
</evidence>
<gene>
    <name evidence="7" type="ORF">B0A55_08899</name>
</gene>